<dbReference type="EMBL" id="JARBHB010000006">
    <property type="protein sequence ID" value="KAJ8881746.1"/>
    <property type="molecule type" value="Genomic_DNA"/>
</dbReference>
<reference evidence="1 2" key="1">
    <citation type="submission" date="2023-02" db="EMBL/GenBank/DDBJ databases">
        <title>LHISI_Scaffold_Assembly.</title>
        <authorList>
            <person name="Stuart O.P."/>
            <person name="Cleave R."/>
            <person name="Magrath M.J.L."/>
            <person name="Mikheyev A.S."/>
        </authorList>
    </citation>
    <scope>NUCLEOTIDE SEQUENCE [LARGE SCALE GENOMIC DNA]</scope>
    <source>
        <strain evidence="1">Daus_M_001</strain>
        <tissue evidence="1">Leg muscle</tissue>
    </source>
</reference>
<protein>
    <submittedName>
        <fullName evidence="1">Uncharacterized protein</fullName>
    </submittedName>
</protein>
<comment type="caution">
    <text evidence="1">The sequence shown here is derived from an EMBL/GenBank/DDBJ whole genome shotgun (WGS) entry which is preliminary data.</text>
</comment>
<accession>A0ABQ9HBQ0</accession>
<evidence type="ECO:0000313" key="1">
    <source>
        <dbReference type="EMBL" id="KAJ8881746.1"/>
    </source>
</evidence>
<keyword evidence="2" id="KW-1185">Reference proteome</keyword>
<gene>
    <name evidence="1" type="ORF">PR048_018232</name>
</gene>
<dbReference type="Proteomes" id="UP001159363">
    <property type="component" value="Chromosome 5"/>
</dbReference>
<proteinExistence type="predicted"/>
<sequence length="72" mass="8250">MLAGSQYDISVRQVFECEVKLRLQDSLPLVMNSSRYVLIEIKSFDISDIHLIKELDRGGLQYPHPDVVSIVM</sequence>
<name>A0ABQ9HBQ0_9NEOP</name>
<evidence type="ECO:0000313" key="2">
    <source>
        <dbReference type="Proteomes" id="UP001159363"/>
    </source>
</evidence>
<organism evidence="1 2">
    <name type="scientific">Dryococelus australis</name>
    <dbReference type="NCBI Taxonomy" id="614101"/>
    <lineage>
        <taxon>Eukaryota</taxon>
        <taxon>Metazoa</taxon>
        <taxon>Ecdysozoa</taxon>
        <taxon>Arthropoda</taxon>
        <taxon>Hexapoda</taxon>
        <taxon>Insecta</taxon>
        <taxon>Pterygota</taxon>
        <taxon>Neoptera</taxon>
        <taxon>Polyneoptera</taxon>
        <taxon>Phasmatodea</taxon>
        <taxon>Verophasmatodea</taxon>
        <taxon>Anareolatae</taxon>
        <taxon>Phasmatidae</taxon>
        <taxon>Eurycanthinae</taxon>
        <taxon>Dryococelus</taxon>
    </lineage>
</organism>